<evidence type="ECO:0000313" key="2">
    <source>
        <dbReference type="Proteomes" id="UP000318288"/>
    </source>
</evidence>
<dbReference type="Proteomes" id="UP000318288">
    <property type="component" value="Unassembled WGS sequence"/>
</dbReference>
<gene>
    <name evidence="1" type="ORF">Poly51_55820</name>
</gene>
<organism evidence="1 2">
    <name type="scientific">Rubripirellula tenax</name>
    <dbReference type="NCBI Taxonomy" id="2528015"/>
    <lineage>
        <taxon>Bacteria</taxon>
        <taxon>Pseudomonadati</taxon>
        <taxon>Planctomycetota</taxon>
        <taxon>Planctomycetia</taxon>
        <taxon>Pirellulales</taxon>
        <taxon>Pirellulaceae</taxon>
        <taxon>Rubripirellula</taxon>
    </lineage>
</organism>
<dbReference type="AlphaFoldDB" id="A0A5C6EDW6"/>
<sequence>MSRRFAILTTCFALATGCLLTAPFLVYHQRQSQFDRVRELVESHGGFMMFDMVDGNYMLDLRGDAATDDAMLALVPELSRLPTGFTFLGPGESRLFYVSIDNSTMTDVGFDALCTLPLMSVSLDCPNLTDRSADRLSELEQPYAIVSGTAPFSDAAIKRLHDSKPNTMLETRNGG</sequence>
<comment type="caution">
    <text evidence="1">The sequence shown here is derived from an EMBL/GenBank/DDBJ whole genome shotgun (WGS) entry which is preliminary data.</text>
</comment>
<proteinExistence type="predicted"/>
<protein>
    <submittedName>
        <fullName evidence="1">Uncharacterized protein</fullName>
    </submittedName>
</protein>
<accession>A0A5C6EDW6</accession>
<keyword evidence="2" id="KW-1185">Reference proteome</keyword>
<name>A0A5C6EDW6_9BACT</name>
<evidence type="ECO:0000313" key="1">
    <source>
        <dbReference type="EMBL" id="TWU46187.1"/>
    </source>
</evidence>
<dbReference type="PROSITE" id="PS51257">
    <property type="entry name" value="PROKAR_LIPOPROTEIN"/>
    <property type="match status" value="1"/>
</dbReference>
<reference evidence="1 2" key="1">
    <citation type="submission" date="2019-02" db="EMBL/GenBank/DDBJ databases">
        <title>Deep-cultivation of Planctomycetes and their phenomic and genomic characterization uncovers novel biology.</title>
        <authorList>
            <person name="Wiegand S."/>
            <person name="Jogler M."/>
            <person name="Boedeker C."/>
            <person name="Pinto D."/>
            <person name="Vollmers J."/>
            <person name="Rivas-Marin E."/>
            <person name="Kohn T."/>
            <person name="Peeters S.H."/>
            <person name="Heuer A."/>
            <person name="Rast P."/>
            <person name="Oberbeckmann S."/>
            <person name="Bunk B."/>
            <person name="Jeske O."/>
            <person name="Meyerdierks A."/>
            <person name="Storesund J.E."/>
            <person name="Kallscheuer N."/>
            <person name="Luecker S."/>
            <person name="Lage O.M."/>
            <person name="Pohl T."/>
            <person name="Merkel B.J."/>
            <person name="Hornburger P."/>
            <person name="Mueller R.-W."/>
            <person name="Bruemmer F."/>
            <person name="Labrenz M."/>
            <person name="Spormann A.M."/>
            <person name="Op Den Camp H."/>
            <person name="Overmann J."/>
            <person name="Amann R."/>
            <person name="Jetten M.S.M."/>
            <person name="Mascher T."/>
            <person name="Medema M.H."/>
            <person name="Devos D.P."/>
            <person name="Kaster A.-K."/>
            <person name="Ovreas L."/>
            <person name="Rohde M."/>
            <person name="Galperin M.Y."/>
            <person name="Jogler C."/>
        </authorList>
    </citation>
    <scope>NUCLEOTIDE SEQUENCE [LARGE SCALE GENOMIC DNA]</scope>
    <source>
        <strain evidence="1 2">Poly51</strain>
    </source>
</reference>
<dbReference type="EMBL" id="SJPW01000008">
    <property type="protein sequence ID" value="TWU46187.1"/>
    <property type="molecule type" value="Genomic_DNA"/>
</dbReference>